<sequence>MARSFFPLIRKEPETSSPVLDLRTTRVSVSPHGTRHFVDGAVGYVCRDKEESVFKSAGARLLVPVPRSSLPLRLHSPSAPATLSVKMSDEGKLFIGGLSFDTNEDTLAAAFGKYGSIEKVDVIRDRETGRSRGFGFVKYDNAEDAKDALDAMNGKTLDGRAIRVDEAGKGGGRSRGGGGGGYSSGPRGGGRFSGGSRGRGGGYNDRSYGDRSYGDRSFGGERSFGGSGGYRSGGGGGGYSSSGGYRDNRGQGGYGDRSGSYRDGYDSYASHE</sequence>
<dbReference type="Pfam" id="PF00076">
    <property type="entry name" value="RRM_1"/>
    <property type="match status" value="1"/>
</dbReference>
<dbReference type="InterPro" id="IPR000504">
    <property type="entry name" value="RRM_dom"/>
</dbReference>
<evidence type="ECO:0000313" key="5">
    <source>
        <dbReference type="EMBL" id="CAL1579801.1"/>
    </source>
</evidence>
<reference evidence="5 6" key="1">
    <citation type="submission" date="2024-04" db="EMBL/GenBank/DDBJ databases">
        <authorList>
            <person name="Waldvogel A.-M."/>
            <person name="Schoenle A."/>
        </authorList>
    </citation>
    <scope>NUCLEOTIDE SEQUENCE [LARGE SCALE GENOMIC DNA]</scope>
</reference>
<protein>
    <recommendedName>
        <fullName evidence="4">RRM domain-containing protein</fullName>
    </recommendedName>
</protein>
<feature type="region of interest" description="Disordered" evidence="3">
    <location>
        <begin position="160"/>
        <end position="272"/>
    </location>
</feature>
<evidence type="ECO:0000256" key="1">
    <source>
        <dbReference type="ARBA" id="ARBA00022884"/>
    </source>
</evidence>
<evidence type="ECO:0000259" key="4">
    <source>
        <dbReference type="PROSITE" id="PS50102"/>
    </source>
</evidence>
<feature type="compositionally biased region" description="Gly residues" evidence="3">
    <location>
        <begin position="169"/>
        <end position="203"/>
    </location>
</feature>
<evidence type="ECO:0000313" key="6">
    <source>
        <dbReference type="Proteomes" id="UP001497482"/>
    </source>
</evidence>
<feature type="compositionally biased region" description="Basic and acidic residues" evidence="3">
    <location>
        <begin position="259"/>
        <end position="272"/>
    </location>
</feature>
<dbReference type="SUPFAM" id="SSF54928">
    <property type="entry name" value="RNA-binding domain, RBD"/>
    <property type="match status" value="1"/>
</dbReference>
<dbReference type="AlphaFoldDB" id="A0AAV2JT75"/>
<feature type="domain" description="RRM" evidence="4">
    <location>
        <begin position="91"/>
        <end position="169"/>
    </location>
</feature>
<proteinExistence type="predicted"/>
<dbReference type="Proteomes" id="UP001497482">
    <property type="component" value="Chromosome 14"/>
</dbReference>
<gene>
    <name evidence="5" type="ORF">KC01_LOCUS10770</name>
</gene>
<dbReference type="PROSITE" id="PS50102">
    <property type="entry name" value="RRM"/>
    <property type="match status" value="1"/>
</dbReference>
<dbReference type="GO" id="GO:0003723">
    <property type="term" value="F:RNA binding"/>
    <property type="evidence" value="ECO:0007669"/>
    <property type="project" value="UniProtKB-UniRule"/>
</dbReference>
<accession>A0AAV2JT75</accession>
<dbReference type="SMART" id="SM00360">
    <property type="entry name" value="RRM"/>
    <property type="match status" value="1"/>
</dbReference>
<keyword evidence="6" id="KW-1185">Reference proteome</keyword>
<dbReference type="EMBL" id="OZ035836">
    <property type="protein sequence ID" value="CAL1579801.1"/>
    <property type="molecule type" value="Genomic_DNA"/>
</dbReference>
<dbReference type="Gene3D" id="3.30.70.330">
    <property type="match status" value="1"/>
</dbReference>
<feature type="compositionally biased region" description="Gly residues" evidence="3">
    <location>
        <begin position="222"/>
        <end position="241"/>
    </location>
</feature>
<dbReference type="PANTHER" id="PTHR48034">
    <property type="entry name" value="TRANSFORMER-2 SEX-DETERMINING PROTEIN-RELATED"/>
    <property type="match status" value="1"/>
</dbReference>
<name>A0AAV2JT75_KNICA</name>
<keyword evidence="1 2" id="KW-0694">RNA-binding</keyword>
<dbReference type="InterPro" id="IPR035979">
    <property type="entry name" value="RBD_domain_sf"/>
</dbReference>
<dbReference type="InterPro" id="IPR012677">
    <property type="entry name" value="Nucleotide-bd_a/b_plait_sf"/>
</dbReference>
<dbReference type="FunFam" id="3.30.70.330:FF:000472">
    <property type="entry name" value="Cold inducible RNA binding protein a"/>
    <property type="match status" value="1"/>
</dbReference>
<organism evidence="5 6">
    <name type="scientific">Knipowitschia caucasica</name>
    <name type="common">Caucasian dwarf goby</name>
    <name type="synonym">Pomatoschistus caucasicus</name>
    <dbReference type="NCBI Taxonomy" id="637954"/>
    <lineage>
        <taxon>Eukaryota</taxon>
        <taxon>Metazoa</taxon>
        <taxon>Chordata</taxon>
        <taxon>Craniata</taxon>
        <taxon>Vertebrata</taxon>
        <taxon>Euteleostomi</taxon>
        <taxon>Actinopterygii</taxon>
        <taxon>Neopterygii</taxon>
        <taxon>Teleostei</taxon>
        <taxon>Neoteleostei</taxon>
        <taxon>Acanthomorphata</taxon>
        <taxon>Gobiaria</taxon>
        <taxon>Gobiiformes</taxon>
        <taxon>Gobioidei</taxon>
        <taxon>Gobiidae</taxon>
        <taxon>Gobiinae</taxon>
        <taxon>Knipowitschia</taxon>
    </lineage>
</organism>
<dbReference type="InterPro" id="IPR050441">
    <property type="entry name" value="RBM"/>
</dbReference>
<evidence type="ECO:0000256" key="2">
    <source>
        <dbReference type="PROSITE-ProRule" id="PRU00176"/>
    </source>
</evidence>
<evidence type="ECO:0000256" key="3">
    <source>
        <dbReference type="SAM" id="MobiDB-lite"/>
    </source>
</evidence>